<evidence type="ECO:0000313" key="8">
    <source>
        <dbReference type="Proteomes" id="UP000184204"/>
    </source>
</evidence>
<dbReference type="GO" id="GO:0016491">
    <property type="term" value="F:oxidoreductase activity"/>
    <property type="evidence" value="ECO:0007669"/>
    <property type="project" value="UniProtKB-KW"/>
</dbReference>
<dbReference type="OrthoDB" id="9804603at2"/>
<accession>A0A0X8VAG1</accession>
<dbReference type="AlphaFoldDB" id="A0A0X8VAG1"/>
<sequence length="71" mass="7564">MAKGRVIINETLCKGCELCVSVCPKHVLKLSETKINAAGYNPAESVNDDCIACTSCAKMCPDCAITVEKLD</sequence>
<evidence type="ECO:0000256" key="2">
    <source>
        <dbReference type="ARBA" id="ARBA00023004"/>
    </source>
</evidence>
<dbReference type="RefSeq" id="WP_066048094.1">
    <property type="nucleotide sequence ID" value="NZ_CP014223.1"/>
</dbReference>
<keyword evidence="7" id="KW-1185">Reference proteome</keyword>
<name>A0A0X8VAG1_ANAPI</name>
<organism evidence="6 8">
    <name type="scientific">Anaerotignum propionicum DSM 1682</name>
    <dbReference type="NCBI Taxonomy" id="991789"/>
    <lineage>
        <taxon>Bacteria</taxon>
        <taxon>Bacillati</taxon>
        <taxon>Bacillota</taxon>
        <taxon>Clostridia</taxon>
        <taxon>Lachnospirales</taxon>
        <taxon>Anaerotignaceae</taxon>
        <taxon>Anaerotignum</taxon>
    </lineage>
</organism>
<proteinExistence type="predicted"/>
<reference evidence="6" key="3">
    <citation type="submission" date="2016-11" db="EMBL/GenBank/DDBJ databases">
        <authorList>
            <person name="Varghese N."/>
            <person name="Submissions S."/>
        </authorList>
    </citation>
    <scope>NUCLEOTIDE SEQUENCE</scope>
    <source>
        <strain evidence="6">DSM 1682</strain>
    </source>
</reference>
<dbReference type="Pfam" id="PF12838">
    <property type="entry name" value="Fer4_7"/>
    <property type="match status" value="1"/>
</dbReference>
<feature type="domain" description="4Fe-4S ferredoxin-type" evidence="4">
    <location>
        <begin position="42"/>
        <end position="70"/>
    </location>
</feature>
<dbReference type="PROSITE" id="PS51379">
    <property type="entry name" value="4FE4S_FER_2"/>
    <property type="match status" value="2"/>
</dbReference>
<feature type="domain" description="4Fe-4S ferredoxin-type" evidence="4">
    <location>
        <begin position="4"/>
        <end position="33"/>
    </location>
</feature>
<dbReference type="InterPro" id="IPR017896">
    <property type="entry name" value="4Fe4S_Fe-S-bd"/>
</dbReference>
<keyword evidence="5" id="KW-0560">Oxidoreductase</keyword>
<evidence type="ECO:0000259" key="4">
    <source>
        <dbReference type="PROSITE" id="PS51379"/>
    </source>
</evidence>
<dbReference type="InterPro" id="IPR017900">
    <property type="entry name" value="4Fe4S_Fe_S_CS"/>
</dbReference>
<dbReference type="PROSITE" id="PS00198">
    <property type="entry name" value="4FE4S_FER_1"/>
    <property type="match status" value="2"/>
</dbReference>
<dbReference type="Gene3D" id="3.30.70.20">
    <property type="match status" value="1"/>
</dbReference>
<evidence type="ECO:0000313" key="5">
    <source>
        <dbReference type="EMBL" id="AMJ40429.1"/>
    </source>
</evidence>
<gene>
    <name evidence="5" type="primary">ndhI_1</name>
    <name evidence="5" type="ORF">CPRO_08290</name>
    <name evidence="6" type="ORF">SAMN02745151_00653</name>
</gene>
<reference evidence="7" key="2">
    <citation type="submission" date="2016-01" db="EMBL/GenBank/DDBJ databases">
        <authorList>
            <person name="Poehlein A."/>
            <person name="Schlien K."/>
            <person name="Gottschalk G."/>
            <person name="Buckel W."/>
            <person name="Daniel R."/>
        </authorList>
    </citation>
    <scope>NUCLEOTIDE SEQUENCE [LARGE SCALE GENOMIC DNA]</scope>
    <source>
        <strain evidence="7">X2</strain>
    </source>
</reference>
<evidence type="ECO:0000313" key="6">
    <source>
        <dbReference type="EMBL" id="SHE42325.1"/>
    </source>
</evidence>
<keyword evidence="3" id="KW-0411">Iron-sulfur</keyword>
<dbReference type="Proteomes" id="UP000068026">
    <property type="component" value="Chromosome"/>
</dbReference>
<dbReference type="PANTHER" id="PTHR43122:SF2">
    <property type="entry name" value="FERREDOXIN SUBUNIT OF PYRUVATE:FLAVODOXIN OXIDOREDUCTASE"/>
    <property type="match status" value="1"/>
</dbReference>
<dbReference type="Proteomes" id="UP000184204">
    <property type="component" value="Unassembled WGS sequence"/>
</dbReference>
<keyword evidence="1" id="KW-0479">Metal-binding</keyword>
<dbReference type="EMBL" id="CP014223">
    <property type="protein sequence ID" value="AMJ40429.1"/>
    <property type="molecule type" value="Genomic_DNA"/>
</dbReference>
<dbReference type="EMBL" id="FQUA01000002">
    <property type="protein sequence ID" value="SHE42325.1"/>
    <property type="molecule type" value="Genomic_DNA"/>
</dbReference>
<reference evidence="8" key="4">
    <citation type="submission" date="2016-11" db="EMBL/GenBank/DDBJ databases">
        <authorList>
            <person name="Jaros S."/>
            <person name="Januszkiewicz K."/>
            <person name="Wedrychowicz H."/>
        </authorList>
    </citation>
    <scope>NUCLEOTIDE SEQUENCE [LARGE SCALE GENOMIC DNA]</scope>
    <source>
        <strain evidence="8">DSM 1682</strain>
    </source>
</reference>
<evidence type="ECO:0000256" key="1">
    <source>
        <dbReference type="ARBA" id="ARBA00022723"/>
    </source>
</evidence>
<keyword evidence="2" id="KW-0408">Iron</keyword>
<evidence type="ECO:0000256" key="3">
    <source>
        <dbReference type="ARBA" id="ARBA00023014"/>
    </source>
</evidence>
<dbReference type="GO" id="GO:0051536">
    <property type="term" value="F:iron-sulfur cluster binding"/>
    <property type="evidence" value="ECO:0007669"/>
    <property type="project" value="UniProtKB-KW"/>
</dbReference>
<dbReference type="SUPFAM" id="SSF54862">
    <property type="entry name" value="4Fe-4S ferredoxins"/>
    <property type="match status" value="1"/>
</dbReference>
<dbReference type="EC" id="1.6.5.11" evidence="5"/>
<dbReference type="KEGG" id="cpro:CPRO_08290"/>
<reference evidence="5 7" key="1">
    <citation type="journal article" date="2016" name="Genome Announc.">
        <title>Complete Genome Sequence of the Amino Acid-Fermenting Clostridium propionicum X2 (DSM 1682).</title>
        <authorList>
            <person name="Poehlein A."/>
            <person name="Schlien K."/>
            <person name="Chowdhury N.P."/>
            <person name="Gottschalk G."/>
            <person name="Buckel W."/>
            <person name="Daniel R."/>
        </authorList>
    </citation>
    <scope>NUCLEOTIDE SEQUENCE [LARGE SCALE GENOMIC DNA]</scope>
    <source>
        <strain evidence="5 7">X2</strain>
    </source>
</reference>
<protein>
    <submittedName>
        <fullName evidence="6">2-oxoglutarate ferredoxin oxidoreductase subunit delta</fullName>
    </submittedName>
    <submittedName>
        <fullName evidence="5">NAD(P)H-quinone oxidoreductase subunit I, chloroplastic</fullName>
        <ecNumber evidence="5">1.6.5.11</ecNumber>
    </submittedName>
</protein>
<dbReference type="PANTHER" id="PTHR43122">
    <property type="entry name" value="FERREDOXIN SUBUNIT OF PYRUVATE:FLAVODOXIN OXIDOREDUCTASE-RELATED"/>
    <property type="match status" value="1"/>
</dbReference>
<dbReference type="GO" id="GO:0046872">
    <property type="term" value="F:metal ion binding"/>
    <property type="evidence" value="ECO:0007669"/>
    <property type="project" value="UniProtKB-KW"/>
</dbReference>
<evidence type="ECO:0000313" key="7">
    <source>
        <dbReference type="Proteomes" id="UP000068026"/>
    </source>
</evidence>